<sequence>MSTDAKVLHGLRVVLVEDEALVAMQLEDMVMDFGCEVVGLAMRLNQALKMIETAAAIDVAILDVNLGGERVYPAASLLRQRGIPIIFATGYGRSGVDEEWQSCPILQKPYTAKQLANELSGVRALPPS</sequence>
<protein>
    <submittedName>
        <fullName evidence="4">CheY chemotaxis protein or a CheY-like REC (Receiver) domain</fullName>
    </submittedName>
</protein>
<feature type="modified residue" description="4-aspartylphosphate" evidence="2">
    <location>
        <position position="63"/>
    </location>
</feature>
<dbReference type="Proteomes" id="UP000190135">
    <property type="component" value="Unassembled WGS sequence"/>
</dbReference>
<dbReference type="Gene3D" id="3.40.50.2300">
    <property type="match status" value="1"/>
</dbReference>
<evidence type="ECO:0000313" key="5">
    <source>
        <dbReference type="Proteomes" id="UP000190135"/>
    </source>
</evidence>
<dbReference type="GO" id="GO:0000160">
    <property type="term" value="P:phosphorelay signal transduction system"/>
    <property type="evidence" value="ECO:0007669"/>
    <property type="project" value="InterPro"/>
</dbReference>
<evidence type="ECO:0000256" key="1">
    <source>
        <dbReference type="ARBA" id="ARBA00022553"/>
    </source>
</evidence>
<dbReference type="SMART" id="SM00448">
    <property type="entry name" value="REC"/>
    <property type="match status" value="1"/>
</dbReference>
<dbReference type="STRING" id="1365950.SAMN05428963_10256"/>
<dbReference type="InterPro" id="IPR050595">
    <property type="entry name" value="Bact_response_regulator"/>
</dbReference>
<dbReference type="EMBL" id="FUXL01000002">
    <property type="protein sequence ID" value="SJZ64249.1"/>
    <property type="molecule type" value="Genomic_DNA"/>
</dbReference>
<dbReference type="PANTHER" id="PTHR44591">
    <property type="entry name" value="STRESS RESPONSE REGULATOR PROTEIN 1"/>
    <property type="match status" value="1"/>
</dbReference>
<dbReference type="OrthoDB" id="582170at2"/>
<name>A0A1T4MB53_9HYPH</name>
<evidence type="ECO:0000259" key="3">
    <source>
        <dbReference type="PROSITE" id="PS50110"/>
    </source>
</evidence>
<dbReference type="AlphaFoldDB" id="A0A1T4MB53"/>
<accession>A0A1T4MB53</accession>
<evidence type="ECO:0000313" key="4">
    <source>
        <dbReference type="EMBL" id="SJZ64249.1"/>
    </source>
</evidence>
<dbReference type="Pfam" id="PF00072">
    <property type="entry name" value="Response_reg"/>
    <property type="match status" value="1"/>
</dbReference>
<dbReference type="InterPro" id="IPR011006">
    <property type="entry name" value="CheY-like_superfamily"/>
</dbReference>
<dbReference type="PANTHER" id="PTHR44591:SF24">
    <property type="entry name" value="PROTEIN-GLUTAMATE METHYLESTERASE_PROTEIN-GLUTAMINE GLUTAMINASE 1"/>
    <property type="match status" value="1"/>
</dbReference>
<proteinExistence type="predicted"/>
<feature type="domain" description="Response regulatory" evidence="3">
    <location>
        <begin position="12"/>
        <end position="123"/>
    </location>
</feature>
<evidence type="ECO:0000256" key="2">
    <source>
        <dbReference type="PROSITE-ProRule" id="PRU00169"/>
    </source>
</evidence>
<dbReference type="InterPro" id="IPR001789">
    <property type="entry name" value="Sig_transdc_resp-reg_receiver"/>
</dbReference>
<reference evidence="5" key="1">
    <citation type="submission" date="2017-02" db="EMBL/GenBank/DDBJ databases">
        <authorList>
            <person name="Varghese N."/>
            <person name="Submissions S."/>
        </authorList>
    </citation>
    <scope>NUCLEOTIDE SEQUENCE [LARGE SCALE GENOMIC DNA]</scope>
    <source>
        <strain evidence="5">USBA 369</strain>
    </source>
</reference>
<dbReference type="PROSITE" id="PS50110">
    <property type="entry name" value="RESPONSE_REGULATORY"/>
    <property type="match status" value="1"/>
</dbReference>
<gene>
    <name evidence="4" type="ORF">SAMN05428963_10256</name>
</gene>
<keyword evidence="1 2" id="KW-0597">Phosphoprotein</keyword>
<dbReference type="RefSeq" id="WP_078707077.1">
    <property type="nucleotide sequence ID" value="NZ_FUXL01000002.1"/>
</dbReference>
<keyword evidence="5" id="KW-1185">Reference proteome</keyword>
<organism evidence="4 5">
    <name type="scientific">Consotaella salsifontis</name>
    <dbReference type="NCBI Taxonomy" id="1365950"/>
    <lineage>
        <taxon>Bacteria</taxon>
        <taxon>Pseudomonadati</taxon>
        <taxon>Pseudomonadota</taxon>
        <taxon>Alphaproteobacteria</taxon>
        <taxon>Hyphomicrobiales</taxon>
        <taxon>Aurantimonadaceae</taxon>
        <taxon>Consotaella</taxon>
    </lineage>
</organism>
<dbReference type="SUPFAM" id="SSF52172">
    <property type="entry name" value="CheY-like"/>
    <property type="match status" value="1"/>
</dbReference>